<feature type="transmembrane region" description="Helical" evidence="5">
    <location>
        <begin position="241"/>
        <end position="262"/>
    </location>
</feature>
<organism evidence="7">
    <name type="scientific">Medioppia subpectinata</name>
    <dbReference type="NCBI Taxonomy" id="1979941"/>
    <lineage>
        <taxon>Eukaryota</taxon>
        <taxon>Metazoa</taxon>
        <taxon>Ecdysozoa</taxon>
        <taxon>Arthropoda</taxon>
        <taxon>Chelicerata</taxon>
        <taxon>Arachnida</taxon>
        <taxon>Acari</taxon>
        <taxon>Acariformes</taxon>
        <taxon>Sarcoptiformes</taxon>
        <taxon>Oribatida</taxon>
        <taxon>Brachypylina</taxon>
        <taxon>Oppioidea</taxon>
        <taxon>Oppiidae</taxon>
        <taxon>Medioppia</taxon>
    </lineage>
</organism>
<keyword evidence="8" id="KW-1185">Reference proteome</keyword>
<dbReference type="InterPro" id="IPR011701">
    <property type="entry name" value="MFS"/>
</dbReference>
<dbReference type="AlphaFoldDB" id="A0A7R9PTS7"/>
<comment type="subcellular location">
    <subcellularLocation>
        <location evidence="1">Membrane</location>
        <topology evidence="1">Multi-pass membrane protein</topology>
    </subcellularLocation>
</comment>
<dbReference type="Pfam" id="PF07690">
    <property type="entry name" value="MFS_1"/>
    <property type="match status" value="1"/>
</dbReference>
<evidence type="ECO:0000259" key="6">
    <source>
        <dbReference type="PROSITE" id="PS50850"/>
    </source>
</evidence>
<evidence type="ECO:0000256" key="1">
    <source>
        <dbReference type="ARBA" id="ARBA00004141"/>
    </source>
</evidence>
<dbReference type="PANTHER" id="PTHR23121">
    <property type="entry name" value="SODIUM-DEPENDENT GLUCOSE TRANSPORTER 1"/>
    <property type="match status" value="1"/>
</dbReference>
<evidence type="ECO:0000313" key="8">
    <source>
        <dbReference type="Proteomes" id="UP000759131"/>
    </source>
</evidence>
<feature type="transmembrane region" description="Helical" evidence="5">
    <location>
        <begin position="268"/>
        <end position="291"/>
    </location>
</feature>
<dbReference type="OrthoDB" id="18420at2759"/>
<dbReference type="EMBL" id="CAJPIZ010000103">
    <property type="protein sequence ID" value="CAG2100449.1"/>
    <property type="molecule type" value="Genomic_DNA"/>
</dbReference>
<protein>
    <recommendedName>
        <fullName evidence="6">Major facilitator superfamily (MFS) profile domain-containing protein</fullName>
    </recommendedName>
</protein>
<evidence type="ECO:0000256" key="2">
    <source>
        <dbReference type="ARBA" id="ARBA00022692"/>
    </source>
</evidence>
<dbReference type="Gene3D" id="1.20.1250.20">
    <property type="entry name" value="MFS general substrate transporter like domains"/>
    <property type="match status" value="2"/>
</dbReference>
<keyword evidence="4 5" id="KW-0472">Membrane</keyword>
<dbReference type="SUPFAM" id="SSF103473">
    <property type="entry name" value="MFS general substrate transporter"/>
    <property type="match status" value="1"/>
</dbReference>
<keyword evidence="3 5" id="KW-1133">Transmembrane helix</keyword>
<feature type="transmembrane region" description="Helical" evidence="5">
    <location>
        <begin position="169"/>
        <end position="192"/>
    </location>
</feature>
<feature type="domain" description="Major facilitator superfamily (MFS) profile" evidence="6">
    <location>
        <begin position="1"/>
        <end position="150"/>
    </location>
</feature>
<dbReference type="GO" id="GO:0022857">
    <property type="term" value="F:transmembrane transporter activity"/>
    <property type="evidence" value="ECO:0007669"/>
    <property type="project" value="InterPro"/>
</dbReference>
<feature type="transmembrane region" description="Helical" evidence="5">
    <location>
        <begin position="212"/>
        <end position="234"/>
    </location>
</feature>
<evidence type="ECO:0000256" key="3">
    <source>
        <dbReference type="ARBA" id="ARBA00022989"/>
    </source>
</evidence>
<feature type="transmembrane region" description="Helical" evidence="5">
    <location>
        <begin position="41"/>
        <end position="65"/>
    </location>
</feature>
<gene>
    <name evidence="7" type="ORF">OSB1V03_LOCUS515</name>
</gene>
<dbReference type="PROSITE" id="PS50850">
    <property type="entry name" value="MFS"/>
    <property type="match status" value="1"/>
</dbReference>
<proteinExistence type="predicted"/>
<dbReference type="PANTHER" id="PTHR23121:SF9">
    <property type="entry name" value="SODIUM-DEPENDENT GLUCOSE TRANSPORTER 1"/>
    <property type="match status" value="1"/>
</dbReference>
<accession>A0A7R9PTS7</accession>
<dbReference type="InterPro" id="IPR036259">
    <property type="entry name" value="MFS_trans_sf"/>
</dbReference>
<dbReference type="GO" id="GO:0016020">
    <property type="term" value="C:membrane"/>
    <property type="evidence" value="ECO:0007669"/>
    <property type="project" value="UniProtKB-SubCell"/>
</dbReference>
<feature type="transmembrane region" description="Helical" evidence="5">
    <location>
        <begin position="74"/>
        <end position="98"/>
    </location>
</feature>
<keyword evidence="2 5" id="KW-0812">Transmembrane</keyword>
<feature type="transmembrane region" description="Helical" evidence="5">
    <location>
        <begin position="12"/>
        <end position="35"/>
    </location>
</feature>
<name>A0A7R9PTS7_9ACAR</name>
<sequence>MQILVGGYVFNYINRQLVLAFHLFVMAVTVAVIPICPNLRVLFTVLGICGFSSGGFEIAIIVWIVELWNQKSSLYLGGAQLFFAIGNCIAPLISAPFLTNINTNYVSINSTTIINPTIVNIKRLEVPFIINAVFLLISSLLLIILHFYRKYIPPIKVEKEISFTQSKKWDCIYLTLGIFVIGPFVGLEIMNFQLIPTFLSDSYQPMSASKSSLMLGLLNGVFAIFCLINFVVAIKFWTKNYIYVNLILVIVSNILLFVYQYYEYSERLLMAGIVIMGIGFSTTYPSIYTFFESNLTLDNTTTSIFISATGIMIAVFPVKMLEQIDWSHDCSRVDGGVGGAAMVFGRGDGND</sequence>
<feature type="transmembrane region" description="Helical" evidence="5">
    <location>
        <begin position="303"/>
        <end position="321"/>
    </location>
</feature>
<dbReference type="EMBL" id="OC854678">
    <property type="protein sequence ID" value="CAD7620019.1"/>
    <property type="molecule type" value="Genomic_DNA"/>
</dbReference>
<dbReference type="InterPro" id="IPR020846">
    <property type="entry name" value="MFS_dom"/>
</dbReference>
<dbReference type="Proteomes" id="UP000759131">
    <property type="component" value="Unassembled WGS sequence"/>
</dbReference>
<reference evidence="7" key="1">
    <citation type="submission" date="2020-11" db="EMBL/GenBank/DDBJ databases">
        <authorList>
            <person name="Tran Van P."/>
        </authorList>
    </citation>
    <scope>NUCLEOTIDE SEQUENCE</scope>
</reference>
<evidence type="ECO:0000313" key="7">
    <source>
        <dbReference type="EMBL" id="CAD7620019.1"/>
    </source>
</evidence>
<evidence type="ECO:0000256" key="4">
    <source>
        <dbReference type="ARBA" id="ARBA00023136"/>
    </source>
</evidence>
<feature type="transmembrane region" description="Helical" evidence="5">
    <location>
        <begin position="128"/>
        <end position="148"/>
    </location>
</feature>
<evidence type="ECO:0000256" key="5">
    <source>
        <dbReference type="SAM" id="Phobius"/>
    </source>
</evidence>